<evidence type="ECO:0000256" key="5">
    <source>
        <dbReference type="ARBA" id="ARBA00022527"/>
    </source>
</evidence>
<dbReference type="SUPFAM" id="SSF49899">
    <property type="entry name" value="Concanavalin A-like lectins/glucanases"/>
    <property type="match status" value="1"/>
</dbReference>
<dbReference type="PANTHER" id="PTHR27007">
    <property type="match status" value="1"/>
</dbReference>
<feature type="signal peptide" evidence="16">
    <location>
        <begin position="1"/>
        <end position="24"/>
    </location>
</feature>
<keyword evidence="14" id="KW-0325">Glycoprotein</keyword>
<feature type="transmembrane region" description="Helical" evidence="15">
    <location>
        <begin position="656"/>
        <end position="678"/>
    </location>
</feature>
<evidence type="ECO:0000313" key="18">
    <source>
        <dbReference type="EMBL" id="GKV44507.1"/>
    </source>
</evidence>
<keyword evidence="5" id="KW-0808">Transferase</keyword>
<keyword evidence="6 15" id="KW-0812">Transmembrane</keyword>
<dbReference type="GO" id="GO:0030246">
    <property type="term" value="F:carbohydrate binding"/>
    <property type="evidence" value="ECO:0007669"/>
    <property type="project" value="UniProtKB-KW"/>
</dbReference>
<comment type="subcellular location">
    <subcellularLocation>
        <location evidence="1">Cell membrane</location>
        <topology evidence="1">Single-pass type I membrane protein</topology>
    </subcellularLocation>
</comment>
<evidence type="ECO:0000256" key="12">
    <source>
        <dbReference type="ARBA" id="ARBA00023136"/>
    </source>
</evidence>
<dbReference type="GO" id="GO:0005524">
    <property type="term" value="F:ATP binding"/>
    <property type="evidence" value="ECO:0007669"/>
    <property type="project" value="UniProtKB-KW"/>
</dbReference>
<evidence type="ECO:0000313" key="19">
    <source>
        <dbReference type="Proteomes" id="UP001054252"/>
    </source>
</evidence>
<comment type="similarity">
    <text evidence="2">In the N-terminal section; belongs to the leguminous lectin family.</text>
</comment>
<feature type="chain" id="PRO_5043506892" description="Protein kinase domain-containing protein" evidence="16">
    <location>
        <begin position="25"/>
        <end position="780"/>
    </location>
</feature>
<evidence type="ECO:0000256" key="10">
    <source>
        <dbReference type="ARBA" id="ARBA00022840"/>
    </source>
</evidence>
<accession>A0AAV5M4W3</accession>
<keyword evidence="5" id="KW-0723">Serine/threonine-protein kinase</keyword>
<dbReference type="Gene3D" id="3.30.200.20">
    <property type="entry name" value="Phosphorylase Kinase, domain 1"/>
    <property type="match status" value="1"/>
</dbReference>
<dbReference type="AlphaFoldDB" id="A0AAV5M4W3"/>
<keyword evidence="8" id="KW-0430">Lectin</keyword>
<organism evidence="18 19">
    <name type="scientific">Rubroshorea leprosula</name>
    <dbReference type="NCBI Taxonomy" id="152421"/>
    <lineage>
        <taxon>Eukaryota</taxon>
        <taxon>Viridiplantae</taxon>
        <taxon>Streptophyta</taxon>
        <taxon>Embryophyta</taxon>
        <taxon>Tracheophyta</taxon>
        <taxon>Spermatophyta</taxon>
        <taxon>Magnoliopsida</taxon>
        <taxon>eudicotyledons</taxon>
        <taxon>Gunneridae</taxon>
        <taxon>Pentapetalae</taxon>
        <taxon>rosids</taxon>
        <taxon>malvids</taxon>
        <taxon>Malvales</taxon>
        <taxon>Dipterocarpaceae</taxon>
        <taxon>Rubroshorea</taxon>
    </lineage>
</organism>
<name>A0AAV5M4W3_9ROSI</name>
<dbReference type="InterPro" id="IPR001220">
    <property type="entry name" value="Legume_lectin_dom"/>
</dbReference>
<evidence type="ECO:0000256" key="2">
    <source>
        <dbReference type="ARBA" id="ARBA00008536"/>
    </source>
</evidence>
<dbReference type="CDD" id="cd06899">
    <property type="entry name" value="lectin_legume_LecRK_Arcelin_ConA"/>
    <property type="match status" value="1"/>
</dbReference>
<dbReference type="InterPro" id="IPR050528">
    <property type="entry name" value="L-type_Lectin-RKs"/>
</dbReference>
<dbReference type="FunFam" id="3.30.200.20:FF:000168">
    <property type="entry name" value="L-type lectin-domain containing receptor kinase IX.1"/>
    <property type="match status" value="1"/>
</dbReference>
<dbReference type="PROSITE" id="PS00108">
    <property type="entry name" value="PROTEIN_KINASE_ST"/>
    <property type="match status" value="1"/>
</dbReference>
<keyword evidence="4" id="KW-1003">Cell membrane</keyword>
<dbReference type="InterPro" id="IPR011009">
    <property type="entry name" value="Kinase-like_dom_sf"/>
</dbReference>
<keyword evidence="7 16" id="KW-0732">Signal</keyword>
<evidence type="ECO:0000256" key="16">
    <source>
        <dbReference type="SAM" id="SignalP"/>
    </source>
</evidence>
<dbReference type="PROSITE" id="PS00307">
    <property type="entry name" value="LECTIN_LEGUME_BETA"/>
    <property type="match status" value="1"/>
</dbReference>
<dbReference type="InterPro" id="IPR021792">
    <property type="entry name" value="Beta-fructofuranosidase_N"/>
</dbReference>
<comment type="similarity">
    <text evidence="3">In the C-terminal section; belongs to the protein kinase superfamily. Ser/Thr protein kinase family.</text>
</comment>
<dbReference type="Pfam" id="PF11837">
    <property type="entry name" value="INV_N"/>
    <property type="match status" value="1"/>
</dbReference>
<protein>
    <recommendedName>
        <fullName evidence="17">Protein kinase domain-containing protein</fullName>
    </recommendedName>
</protein>
<gene>
    <name evidence="18" type="ORF">SLEP1_g51683</name>
</gene>
<proteinExistence type="inferred from homology"/>
<dbReference type="FunFam" id="1.10.510.10:FF:000240">
    <property type="entry name" value="Lectin-domain containing receptor kinase A4.3"/>
    <property type="match status" value="1"/>
</dbReference>
<dbReference type="InterPro" id="IPR008271">
    <property type="entry name" value="Ser/Thr_kinase_AS"/>
</dbReference>
<reference evidence="18 19" key="1">
    <citation type="journal article" date="2021" name="Commun. Biol.">
        <title>The genome of Shorea leprosula (Dipterocarpaceae) highlights the ecological relevance of drought in aseasonal tropical rainforests.</title>
        <authorList>
            <person name="Ng K.K.S."/>
            <person name="Kobayashi M.J."/>
            <person name="Fawcett J.A."/>
            <person name="Hatakeyama M."/>
            <person name="Paape T."/>
            <person name="Ng C.H."/>
            <person name="Ang C.C."/>
            <person name="Tnah L.H."/>
            <person name="Lee C.T."/>
            <person name="Nishiyama T."/>
            <person name="Sese J."/>
            <person name="O'Brien M.J."/>
            <person name="Copetti D."/>
            <person name="Mohd Noor M.I."/>
            <person name="Ong R.C."/>
            <person name="Putra M."/>
            <person name="Sireger I.Z."/>
            <person name="Indrioko S."/>
            <person name="Kosugi Y."/>
            <person name="Izuno A."/>
            <person name="Isagi Y."/>
            <person name="Lee S.L."/>
            <person name="Shimizu K.K."/>
        </authorList>
    </citation>
    <scope>NUCLEOTIDE SEQUENCE [LARGE SCALE GENOMIC DNA]</scope>
    <source>
        <strain evidence="18">214</strain>
    </source>
</reference>
<dbReference type="Gene3D" id="1.10.510.10">
    <property type="entry name" value="Transferase(Phosphotransferase) domain 1"/>
    <property type="match status" value="1"/>
</dbReference>
<dbReference type="InterPro" id="IPR013320">
    <property type="entry name" value="ConA-like_dom_sf"/>
</dbReference>
<sequence length="780" mass="87530">MESSKCVSFLLLLLPLLLLPSSDSISFQVPNFAPSPNYILYQGDAISFSENVELTNNDFWYRVGWATYANEVLMWDSNSRKLSDFTCHFSFSIDAPSPNVISDGIVFFLAPVGFQIPPNSGGGFLGLFNTTTLYSSSNRIVSVEFDTFQNPQWDPEEVQSHVGININSLRSVVYGPWNASFHFRETADVLITYNSTTKNLSVSWSYQTTKTPQENSTLSYLVDLRDVLNEWVTIGISASTGASNGRHTLNSWKFNSSLDAKEINSSLGAKETNKNLSRKIKIVVAIAVLVIVLLLGTLLAYVIMRQRKRVNKRVETTNLTSINDDFEMGTRPRRFSFQGLASATNNFSQDRKMGEGGFGAVYRGYLADVDMLIAVKKISKGSKQGKREYVTEVKIISQLRHRNLVQLIGWCHERSEFLLVYEFMSNGSLDSHLFSERSLLPWHIRYKITLGLASAILYLHEEWEQCVVHRDIKSSNIMLDSSFKVKLGDFGLAKLMDHELGRITTGLAGTFGYLAPEYISTRKASKESDVFSFGVVILEIATGRKSTDQMGEESNLGLVEWVWDLYGKGKLHFGVDERVKRDFDEKQAECLMIVGIWCSHPDSSLRPSIRLAIQVLNFEATMPNLPVKMPVPMYRVAASSVNSREPFISYSSIEAICLYLAVVSGLLALDLFVVLIGYRGSDNVQVHGNESGSLAASSGQPEIVRPVSRGPATGVSEKANGHFADVGRLRSFPWNNSMLSWQRTAFHFQPEKNWMNDHRYPYKGGRRGLATWYGTSRRHK</sequence>
<dbReference type="GO" id="GO:0004674">
    <property type="term" value="F:protein serine/threonine kinase activity"/>
    <property type="evidence" value="ECO:0007669"/>
    <property type="project" value="UniProtKB-KW"/>
</dbReference>
<evidence type="ECO:0000256" key="8">
    <source>
        <dbReference type="ARBA" id="ARBA00022734"/>
    </source>
</evidence>
<dbReference type="CDD" id="cd14066">
    <property type="entry name" value="STKc_IRAK"/>
    <property type="match status" value="1"/>
</dbReference>
<evidence type="ECO:0000256" key="14">
    <source>
        <dbReference type="ARBA" id="ARBA00023180"/>
    </source>
</evidence>
<evidence type="ECO:0000256" key="1">
    <source>
        <dbReference type="ARBA" id="ARBA00004251"/>
    </source>
</evidence>
<evidence type="ECO:0000259" key="17">
    <source>
        <dbReference type="PROSITE" id="PS50011"/>
    </source>
</evidence>
<keyword evidence="5" id="KW-0418">Kinase</keyword>
<evidence type="ECO:0000256" key="15">
    <source>
        <dbReference type="SAM" id="Phobius"/>
    </source>
</evidence>
<dbReference type="InterPro" id="IPR000719">
    <property type="entry name" value="Prot_kinase_dom"/>
</dbReference>
<dbReference type="GO" id="GO:0002229">
    <property type="term" value="P:defense response to oomycetes"/>
    <property type="evidence" value="ECO:0007669"/>
    <property type="project" value="UniProtKB-ARBA"/>
</dbReference>
<evidence type="ECO:0000256" key="11">
    <source>
        <dbReference type="ARBA" id="ARBA00022989"/>
    </source>
</evidence>
<dbReference type="Pfam" id="PF00139">
    <property type="entry name" value="Lectin_legB"/>
    <property type="match status" value="1"/>
</dbReference>
<comment type="caution">
    <text evidence="18">The sequence shown here is derived from an EMBL/GenBank/DDBJ whole genome shotgun (WGS) entry which is preliminary data.</text>
</comment>
<dbReference type="PROSITE" id="PS50011">
    <property type="entry name" value="PROTEIN_KINASE_DOM"/>
    <property type="match status" value="1"/>
</dbReference>
<dbReference type="Pfam" id="PF00069">
    <property type="entry name" value="Pkinase"/>
    <property type="match status" value="1"/>
</dbReference>
<evidence type="ECO:0000256" key="9">
    <source>
        <dbReference type="ARBA" id="ARBA00022741"/>
    </source>
</evidence>
<keyword evidence="11 15" id="KW-1133">Transmembrane helix</keyword>
<keyword evidence="19" id="KW-1185">Reference proteome</keyword>
<keyword evidence="10" id="KW-0067">ATP-binding</keyword>
<dbReference type="InterPro" id="IPR019825">
    <property type="entry name" value="Lectin_legB_Mn/Ca_BS"/>
</dbReference>
<evidence type="ECO:0000256" key="4">
    <source>
        <dbReference type="ARBA" id="ARBA00022475"/>
    </source>
</evidence>
<dbReference type="Gene3D" id="2.60.120.200">
    <property type="match status" value="1"/>
</dbReference>
<keyword evidence="12 15" id="KW-0472">Membrane</keyword>
<evidence type="ECO:0000256" key="6">
    <source>
        <dbReference type="ARBA" id="ARBA00022692"/>
    </source>
</evidence>
<evidence type="ECO:0000256" key="3">
    <source>
        <dbReference type="ARBA" id="ARBA00010217"/>
    </source>
</evidence>
<feature type="domain" description="Protein kinase" evidence="17">
    <location>
        <begin position="347"/>
        <end position="625"/>
    </location>
</feature>
<dbReference type="EMBL" id="BPVZ01000182">
    <property type="protein sequence ID" value="GKV44507.1"/>
    <property type="molecule type" value="Genomic_DNA"/>
</dbReference>
<evidence type="ECO:0000256" key="7">
    <source>
        <dbReference type="ARBA" id="ARBA00022729"/>
    </source>
</evidence>
<dbReference type="SMART" id="SM00220">
    <property type="entry name" value="S_TKc"/>
    <property type="match status" value="1"/>
</dbReference>
<keyword evidence="13" id="KW-0675">Receptor</keyword>
<dbReference type="Proteomes" id="UP001054252">
    <property type="component" value="Unassembled WGS sequence"/>
</dbReference>
<feature type="transmembrane region" description="Helical" evidence="15">
    <location>
        <begin position="282"/>
        <end position="303"/>
    </location>
</feature>
<dbReference type="GO" id="GO:0005886">
    <property type="term" value="C:plasma membrane"/>
    <property type="evidence" value="ECO:0007669"/>
    <property type="project" value="UniProtKB-SubCell"/>
</dbReference>
<dbReference type="GO" id="GO:0004564">
    <property type="term" value="F:beta-fructofuranosidase activity"/>
    <property type="evidence" value="ECO:0007669"/>
    <property type="project" value="InterPro"/>
</dbReference>
<dbReference type="SUPFAM" id="SSF56112">
    <property type="entry name" value="Protein kinase-like (PK-like)"/>
    <property type="match status" value="1"/>
</dbReference>
<keyword evidence="9" id="KW-0547">Nucleotide-binding</keyword>
<evidence type="ECO:0000256" key="13">
    <source>
        <dbReference type="ARBA" id="ARBA00023170"/>
    </source>
</evidence>